<keyword evidence="1" id="KW-0472">Membrane</keyword>
<organism evidence="2 3">
    <name type="scientific">Orenia metallireducens</name>
    <dbReference type="NCBI Taxonomy" id="1413210"/>
    <lineage>
        <taxon>Bacteria</taxon>
        <taxon>Bacillati</taxon>
        <taxon>Bacillota</taxon>
        <taxon>Clostridia</taxon>
        <taxon>Halanaerobiales</taxon>
        <taxon>Halobacteroidaceae</taxon>
        <taxon>Orenia</taxon>
    </lineage>
</organism>
<keyword evidence="3" id="KW-1185">Reference proteome</keyword>
<gene>
    <name evidence="2" type="ORF">U472_10065</name>
</gene>
<dbReference type="Pfam" id="PF04246">
    <property type="entry name" value="RseC_MucC"/>
    <property type="match status" value="1"/>
</dbReference>
<evidence type="ECO:0000256" key="1">
    <source>
        <dbReference type="SAM" id="Phobius"/>
    </source>
</evidence>
<feature type="transmembrane region" description="Helical" evidence="1">
    <location>
        <begin position="68"/>
        <end position="88"/>
    </location>
</feature>
<accession>A0A1C0A7W1</accession>
<sequence length="147" mass="16166">MEEIGEVVVNNGKSAIVRIERYSACSKCKKKCELAEDHESGEMLVEVDNPVGAVEGQQISLKMEGKNLVFSALLIYLFPLFSMILGYFTGTYLMPLENEFSGIIGALSCLGIAFLIIKLVSTRTAIQPKITRVVSNPTDNNNNFSCH</sequence>
<dbReference type="PANTHER" id="PTHR35867">
    <property type="entry name" value="PROTEIN RSEC"/>
    <property type="match status" value="1"/>
</dbReference>
<dbReference type="PIRSF" id="PIRSF004923">
    <property type="entry name" value="RseC"/>
    <property type="match status" value="1"/>
</dbReference>
<protein>
    <recommendedName>
        <fullName evidence="4">Positive regulator of sigma(E), RseC/MucC</fullName>
    </recommendedName>
</protein>
<dbReference type="Proteomes" id="UP000093514">
    <property type="component" value="Unassembled WGS sequence"/>
</dbReference>
<dbReference type="EMBL" id="LWDV01000009">
    <property type="protein sequence ID" value="OCL26343.1"/>
    <property type="molecule type" value="Genomic_DNA"/>
</dbReference>
<dbReference type="AlphaFoldDB" id="A0A1C0A7W1"/>
<evidence type="ECO:0000313" key="3">
    <source>
        <dbReference type="Proteomes" id="UP000093514"/>
    </source>
</evidence>
<dbReference type="RefSeq" id="WP_068718076.1">
    <property type="nucleotide sequence ID" value="NZ_LWDV01000009.1"/>
</dbReference>
<keyword evidence="1" id="KW-1133">Transmembrane helix</keyword>
<reference evidence="3" key="1">
    <citation type="submission" date="2016-07" db="EMBL/GenBank/DDBJ databases">
        <authorList>
            <person name="Florea S."/>
            <person name="Webb J.S."/>
            <person name="Jaromczyk J."/>
            <person name="Schardl C.L."/>
        </authorList>
    </citation>
    <scope>NUCLEOTIDE SEQUENCE [LARGE SCALE GENOMIC DNA]</scope>
    <source>
        <strain evidence="3">Z6</strain>
    </source>
</reference>
<comment type="caution">
    <text evidence="2">The sequence shown here is derived from an EMBL/GenBank/DDBJ whole genome shotgun (WGS) entry which is preliminary data.</text>
</comment>
<feature type="transmembrane region" description="Helical" evidence="1">
    <location>
        <begin position="100"/>
        <end position="120"/>
    </location>
</feature>
<keyword evidence="1" id="KW-0812">Transmembrane</keyword>
<proteinExistence type="predicted"/>
<evidence type="ECO:0000313" key="2">
    <source>
        <dbReference type="EMBL" id="OCL26343.1"/>
    </source>
</evidence>
<dbReference type="PANTHER" id="PTHR35867:SF1">
    <property type="entry name" value="PROTEIN RSEC"/>
    <property type="match status" value="1"/>
</dbReference>
<dbReference type="InterPro" id="IPR026268">
    <property type="entry name" value="RseC"/>
</dbReference>
<dbReference type="InterPro" id="IPR007359">
    <property type="entry name" value="SigmaE_reg_RseC_MucC"/>
</dbReference>
<name>A0A1C0A7W1_9FIRM</name>
<evidence type="ECO:0008006" key="4">
    <source>
        <dbReference type="Google" id="ProtNLM"/>
    </source>
</evidence>
<reference evidence="2 3" key="2">
    <citation type="submission" date="2016-08" db="EMBL/GenBank/DDBJ databases">
        <title>Orenia metallireducens sp. nov. strain Z6, a Novel Metal-reducing Firmicute from the Deep Subsurface.</title>
        <authorList>
            <person name="Maxim B.I."/>
            <person name="Kenneth K."/>
            <person name="Flynn T.M."/>
            <person name="Oloughlin E.J."/>
            <person name="Locke R.A."/>
            <person name="Weber J.R."/>
            <person name="Egan S.M."/>
            <person name="Mackie R.I."/>
            <person name="Cann I.K."/>
        </authorList>
    </citation>
    <scope>NUCLEOTIDE SEQUENCE [LARGE SCALE GENOMIC DNA]</scope>
    <source>
        <strain evidence="2 3">Z6</strain>
    </source>
</reference>